<name>A0A8S9QB16_BRACR</name>
<dbReference type="EMBL" id="QGKX02001290">
    <property type="protein sequence ID" value="KAF3535748.1"/>
    <property type="molecule type" value="Genomic_DNA"/>
</dbReference>
<reference evidence="1" key="1">
    <citation type="submission" date="2019-12" db="EMBL/GenBank/DDBJ databases">
        <title>Genome sequencing and annotation of Brassica cretica.</title>
        <authorList>
            <person name="Studholme D.J."/>
            <person name="Sarris P."/>
        </authorList>
    </citation>
    <scope>NUCLEOTIDE SEQUENCE</scope>
    <source>
        <strain evidence="1">PFS-109/04</strain>
        <tissue evidence="1">Leaf</tissue>
    </source>
</reference>
<accession>A0A8S9QB16</accession>
<dbReference type="AlphaFoldDB" id="A0A8S9QB16"/>
<dbReference type="Proteomes" id="UP000712600">
    <property type="component" value="Unassembled WGS sequence"/>
</dbReference>
<protein>
    <submittedName>
        <fullName evidence="1">Uncharacterized protein</fullName>
    </submittedName>
</protein>
<comment type="caution">
    <text evidence="1">The sequence shown here is derived from an EMBL/GenBank/DDBJ whole genome shotgun (WGS) entry which is preliminary data.</text>
</comment>
<proteinExistence type="predicted"/>
<evidence type="ECO:0000313" key="2">
    <source>
        <dbReference type="Proteomes" id="UP000712600"/>
    </source>
</evidence>
<gene>
    <name evidence="1" type="ORF">F2Q69_00022034</name>
</gene>
<evidence type="ECO:0000313" key="1">
    <source>
        <dbReference type="EMBL" id="KAF3535748.1"/>
    </source>
</evidence>
<sequence length="52" mass="5863">MGDGEHASVFDMSELWNGLQRFDHHDKGASYLAKFCNIIVEDSDSEDMLPGF</sequence>
<organism evidence="1 2">
    <name type="scientific">Brassica cretica</name>
    <name type="common">Mustard</name>
    <dbReference type="NCBI Taxonomy" id="69181"/>
    <lineage>
        <taxon>Eukaryota</taxon>
        <taxon>Viridiplantae</taxon>
        <taxon>Streptophyta</taxon>
        <taxon>Embryophyta</taxon>
        <taxon>Tracheophyta</taxon>
        <taxon>Spermatophyta</taxon>
        <taxon>Magnoliopsida</taxon>
        <taxon>eudicotyledons</taxon>
        <taxon>Gunneridae</taxon>
        <taxon>Pentapetalae</taxon>
        <taxon>rosids</taxon>
        <taxon>malvids</taxon>
        <taxon>Brassicales</taxon>
        <taxon>Brassicaceae</taxon>
        <taxon>Brassiceae</taxon>
        <taxon>Brassica</taxon>
    </lineage>
</organism>